<sequence>MDKDIVSMSARIEVTKQLRRDYRTGSKAEKSAILDQFCASTGLGRSTARRYLTSQTIGVKNVVRIDRRKHKPTKYSANAKKQLIRVWRLMGMPSGKYMKPVMEDWLDALEAHDELAFGRSGYNPTVRAQLVAMSAATIDRYLKAERDRLRLKGIATTKPGALLRNSITVRQAGDEVEDEPGFFETDTVAHCGPTLQGEFARTLTMTDVRTGWVHLEVLRHNAQVHILAGLDRAAAAIPYGIAGLDCDNGSEFINHEVMHWAADRLIFFTRGRPYQKNDQATVESKNNHAVRKFGFHYRYDTADQRAILAALWQVVGLKLNYFTATKKPTGWTQDASGRRKRLYDKPKTPYHRLLDAGILSTAQQEELAAIYRRINPAQLTRQILTYQDRLISLAKDKTLTIAADLDSKHQARQKRRTTGIRIKAS</sequence>
<accession>A0AAJ6AKR1</accession>
<evidence type="ECO:0000259" key="1">
    <source>
        <dbReference type="PROSITE" id="PS50994"/>
    </source>
</evidence>
<dbReference type="Gene3D" id="3.30.420.10">
    <property type="entry name" value="Ribonuclease H-like superfamily/Ribonuclease H"/>
    <property type="match status" value="1"/>
</dbReference>
<dbReference type="Proteomes" id="UP001224674">
    <property type="component" value="Chromosome"/>
</dbReference>
<reference evidence="2 3" key="1">
    <citation type="submission" date="2023-03" db="EMBL/GenBank/DDBJ databases">
        <title>Complete genome sequences of several Auritidibacter ignavus strains isolated from ear infections.</title>
        <authorList>
            <person name="Baehr T."/>
            <person name="Baumhoegger A.M."/>
        </authorList>
    </citation>
    <scope>NUCLEOTIDE SEQUENCE [LARGE SCALE GENOMIC DNA]</scope>
    <source>
        <strain evidence="2 3">BABAE-6</strain>
    </source>
</reference>
<dbReference type="RefSeq" id="WP_208392200.1">
    <property type="nucleotide sequence ID" value="NZ_CP122566.1"/>
</dbReference>
<dbReference type="GO" id="GO:0003676">
    <property type="term" value="F:nucleic acid binding"/>
    <property type="evidence" value="ECO:0007669"/>
    <property type="project" value="InterPro"/>
</dbReference>
<gene>
    <name evidence="2" type="ORF">QDX21_03085</name>
</gene>
<dbReference type="EMBL" id="CP122566">
    <property type="protein sequence ID" value="WGH93797.1"/>
    <property type="molecule type" value="Genomic_DNA"/>
</dbReference>
<evidence type="ECO:0000313" key="2">
    <source>
        <dbReference type="EMBL" id="WGH93797.1"/>
    </source>
</evidence>
<organism evidence="2 3">
    <name type="scientific">Auritidibacter ignavus</name>
    <dbReference type="NCBI Taxonomy" id="678932"/>
    <lineage>
        <taxon>Bacteria</taxon>
        <taxon>Bacillati</taxon>
        <taxon>Actinomycetota</taxon>
        <taxon>Actinomycetes</taxon>
        <taxon>Micrococcales</taxon>
        <taxon>Micrococcaceae</taxon>
        <taxon>Auritidibacter</taxon>
    </lineage>
</organism>
<protein>
    <submittedName>
        <fullName evidence="2">Transposase family protein</fullName>
    </submittedName>
</protein>
<evidence type="ECO:0000313" key="3">
    <source>
        <dbReference type="Proteomes" id="UP001224674"/>
    </source>
</evidence>
<dbReference type="InterPro" id="IPR001584">
    <property type="entry name" value="Integrase_cat-core"/>
</dbReference>
<dbReference type="InterPro" id="IPR036397">
    <property type="entry name" value="RNaseH_sf"/>
</dbReference>
<dbReference type="InterPro" id="IPR012337">
    <property type="entry name" value="RNaseH-like_sf"/>
</dbReference>
<dbReference type="PROSITE" id="PS50994">
    <property type="entry name" value="INTEGRASE"/>
    <property type="match status" value="1"/>
</dbReference>
<dbReference type="Pfam" id="PF00665">
    <property type="entry name" value="rve"/>
    <property type="match status" value="1"/>
</dbReference>
<dbReference type="GO" id="GO:0015074">
    <property type="term" value="P:DNA integration"/>
    <property type="evidence" value="ECO:0007669"/>
    <property type="project" value="InterPro"/>
</dbReference>
<proteinExistence type="predicted"/>
<feature type="domain" description="Integrase catalytic" evidence="1">
    <location>
        <begin position="176"/>
        <end position="341"/>
    </location>
</feature>
<dbReference type="AlphaFoldDB" id="A0AAJ6AKR1"/>
<dbReference type="SUPFAM" id="SSF53098">
    <property type="entry name" value="Ribonuclease H-like"/>
    <property type="match status" value="1"/>
</dbReference>
<name>A0AAJ6AKR1_9MICC</name>
<keyword evidence="3" id="KW-1185">Reference proteome</keyword>